<dbReference type="PANTHER" id="PTHR11736:SF14">
    <property type="entry name" value="NSE3 HOMOLOG, SMC5-SMC6 COMPLEX COMPONENT"/>
    <property type="match status" value="1"/>
</dbReference>
<accession>A0A0D1XGC4</accession>
<dbReference type="GeneID" id="27315266"/>
<reference evidence="3 4" key="1">
    <citation type="submission" date="2015-01" db="EMBL/GenBank/DDBJ databases">
        <title>The Genome Sequence of Ochroconis gallopava CBS43764.</title>
        <authorList>
            <consortium name="The Broad Institute Genomics Platform"/>
            <person name="Cuomo C."/>
            <person name="de Hoog S."/>
            <person name="Gorbushina A."/>
            <person name="Stielow B."/>
            <person name="Teixiera M."/>
            <person name="Abouelleil A."/>
            <person name="Chapman S.B."/>
            <person name="Priest M."/>
            <person name="Young S.K."/>
            <person name="Wortman J."/>
            <person name="Nusbaum C."/>
            <person name="Birren B."/>
        </authorList>
    </citation>
    <scope>NUCLEOTIDE SEQUENCE [LARGE SCALE GENOMIC DNA]</scope>
    <source>
        <strain evidence="3 4">CBS 43764</strain>
    </source>
</reference>
<feature type="domain" description="MAGE" evidence="2">
    <location>
        <begin position="75"/>
        <end position="275"/>
    </location>
</feature>
<dbReference type="InterPro" id="IPR037445">
    <property type="entry name" value="MAGE"/>
</dbReference>
<gene>
    <name evidence="3" type="ORF">PV09_07293</name>
</gene>
<dbReference type="GO" id="GO:0006281">
    <property type="term" value="P:DNA repair"/>
    <property type="evidence" value="ECO:0007669"/>
    <property type="project" value="TreeGrafter"/>
</dbReference>
<dbReference type="PANTHER" id="PTHR11736">
    <property type="entry name" value="MELANOMA-ASSOCIATED ANTIGEN MAGE ANTIGEN"/>
    <property type="match status" value="1"/>
</dbReference>
<dbReference type="InterPro" id="IPR041899">
    <property type="entry name" value="MAGE_WH2"/>
</dbReference>
<dbReference type="InterPro" id="IPR002190">
    <property type="entry name" value="MHD_dom"/>
</dbReference>
<dbReference type="AlphaFoldDB" id="A0A0D1XGC4"/>
<evidence type="ECO:0000313" key="4">
    <source>
        <dbReference type="Proteomes" id="UP000053259"/>
    </source>
</evidence>
<dbReference type="EMBL" id="KN847556">
    <property type="protein sequence ID" value="KIW01251.1"/>
    <property type="molecule type" value="Genomic_DNA"/>
</dbReference>
<dbReference type="FunCoup" id="A0A0D1XGC4">
    <property type="interactions" value="27"/>
</dbReference>
<feature type="region of interest" description="Disordered" evidence="1">
    <location>
        <begin position="300"/>
        <end position="356"/>
    </location>
</feature>
<evidence type="ECO:0000259" key="2">
    <source>
        <dbReference type="SMART" id="SM01373"/>
    </source>
</evidence>
<feature type="region of interest" description="Disordered" evidence="1">
    <location>
        <begin position="1"/>
        <end position="67"/>
    </location>
</feature>
<keyword evidence="4" id="KW-1185">Reference proteome</keyword>
<organism evidence="3 4">
    <name type="scientific">Verruconis gallopava</name>
    <dbReference type="NCBI Taxonomy" id="253628"/>
    <lineage>
        <taxon>Eukaryota</taxon>
        <taxon>Fungi</taxon>
        <taxon>Dikarya</taxon>
        <taxon>Ascomycota</taxon>
        <taxon>Pezizomycotina</taxon>
        <taxon>Dothideomycetes</taxon>
        <taxon>Pleosporomycetidae</taxon>
        <taxon>Venturiales</taxon>
        <taxon>Sympoventuriaceae</taxon>
        <taxon>Verruconis</taxon>
    </lineage>
</organism>
<sequence>MPTIRKRRAPEVAQDPESSGEESQSQPRPNQRRRHSSTPPPDDAAAAASEDAGDDGYGSDSGSQPSAIQPLARKLCRYALSCEYARQPIRRPDINAKVLNPSSGRIFKQVFLEAQNMLRDVFGMEMVELPVKEKVTLQQKRAAQRQGKDLGASNANSNAWVLASTLPGKYRTPDIVGPTAAPTHEQEAAYTALYTFIVSTIYLAGGTIPESKLERYMRRMNADRNTPLGPTDTVLKRLIKDQYIAKVVDRSNPTEDNVEYVVGPRGKIEVGEEGVRGMVRAVYGSGTADLEKKLENSLRVGGAAERDEKGGKGGEVTNGATASSRAAQGRSQRGRRAENARRDEEEDEEEESDEDD</sequence>
<evidence type="ECO:0000256" key="1">
    <source>
        <dbReference type="SAM" id="MobiDB-lite"/>
    </source>
</evidence>
<dbReference type="STRING" id="253628.A0A0D1XGC4"/>
<dbReference type="OrthoDB" id="205198at2759"/>
<protein>
    <recommendedName>
        <fullName evidence="2">MAGE domain-containing protein</fullName>
    </recommendedName>
</protein>
<feature type="compositionally biased region" description="Acidic residues" evidence="1">
    <location>
        <begin position="344"/>
        <end position="356"/>
    </location>
</feature>
<name>A0A0D1XGC4_9PEZI</name>
<dbReference type="Pfam" id="PF01454">
    <property type="entry name" value="MAGE"/>
    <property type="match status" value="1"/>
</dbReference>
<dbReference type="VEuPathDB" id="FungiDB:PV09_07293"/>
<feature type="compositionally biased region" description="Low complexity" evidence="1">
    <location>
        <begin position="319"/>
        <end position="331"/>
    </location>
</feature>
<proteinExistence type="predicted"/>
<dbReference type="InterPro" id="IPR041898">
    <property type="entry name" value="MAGE_WH1"/>
</dbReference>
<evidence type="ECO:0000313" key="3">
    <source>
        <dbReference type="EMBL" id="KIW01251.1"/>
    </source>
</evidence>
<dbReference type="SMART" id="SM01373">
    <property type="entry name" value="MAGE"/>
    <property type="match status" value="1"/>
</dbReference>
<dbReference type="InParanoid" id="A0A0D1XGC4"/>
<dbReference type="Gene3D" id="1.10.10.1210">
    <property type="entry name" value="MAGE homology domain, winged helix WH2 motif"/>
    <property type="match status" value="1"/>
</dbReference>
<dbReference type="Gene3D" id="1.10.10.1200">
    <property type="entry name" value="MAGE homology domain, winged helix WH1 motif"/>
    <property type="match status" value="1"/>
</dbReference>
<feature type="compositionally biased region" description="Low complexity" evidence="1">
    <location>
        <begin position="15"/>
        <end position="29"/>
    </location>
</feature>
<dbReference type="Proteomes" id="UP000053259">
    <property type="component" value="Unassembled WGS sequence"/>
</dbReference>
<dbReference type="GO" id="GO:0005634">
    <property type="term" value="C:nucleus"/>
    <property type="evidence" value="ECO:0007669"/>
    <property type="project" value="TreeGrafter"/>
</dbReference>
<dbReference type="HOGENOM" id="CLU_048908_1_0_1"/>
<dbReference type="RefSeq" id="XP_016211120.1">
    <property type="nucleotide sequence ID" value="XM_016361044.1"/>
</dbReference>